<gene>
    <name evidence="3 5" type="primary">rimP</name>
    <name evidence="5" type="ORF">GCM10009836_04770</name>
</gene>
<dbReference type="Proteomes" id="UP001500449">
    <property type="component" value="Unassembled WGS sequence"/>
</dbReference>
<proteinExistence type="inferred from homology"/>
<feature type="domain" description="Ribosome maturation factor RimP N-terminal" evidence="4">
    <location>
        <begin position="16"/>
        <end position="93"/>
    </location>
</feature>
<dbReference type="Gene3D" id="3.30.300.70">
    <property type="entry name" value="RimP-like superfamily, N-terminal"/>
    <property type="match status" value="1"/>
</dbReference>
<keyword evidence="6" id="KW-1185">Reference proteome</keyword>
<sequence>MPSPVPEQLERLRGVLEPVVAGAGFEIDDLEVRAAGRTHIVKVVVDVPADSEASGVGLDAIARLSRAAAEELDGHEHLIAGSYTLEVTSPGVDRPLTRPQHWRRARQRLVRVTTAAGTRDLRAGRAGPDAVDVVEAGAKKPAREQLRYADVTRAVVQVEFNAPPAAELEALGLAAEAGAEDRAENEEQA</sequence>
<evidence type="ECO:0000313" key="5">
    <source>
        <dbReference type="EMBL" id="GAA1829932.1"/>
    </source>
</evidence>
<dbReference type="InterPro" id="IPR003728">
    <property type="entry name" value="Ribosome_maturation_RimP"/>
</dbReference>
<dbReference type="NCBIfam" id="NF000930">
    <property type="entry name" value="PRK00092.2-2"/>
    <property type="match status" value="1"/>
</dbReference>
<dbReference type="Pfam" id="PF02576">
    <property type="entry name" value="RimP_N"/>
    <property type="match status" value="1"/>
</dbReference>
<evidence type="ECO:0000259" key="4">
    <source>
        <dbReference type="Pfam" id="PF02576"/>
    </source>
</evidence>
<accession>A0ABN2MJU9</accession>
<keyword evidence="2 3" id="KW-0690">Ribosome biogenesis</keyword>
<dbReference type="EMBL" id="BAAAQK010000002">
    <property type="protein sequence ID" value="GAA1829932.1"/>
    <property type="molecule type" value="Genomic_DNA"/>
</dbReference>
<evidence type="ECO:0000256" key="1">
    <source>
        <dbReference type="ARBA" id="ARBA00022490"/>
    </source>
</evidence>
<dbReference type="InterPro" id="IPR035956">
    <property type="entry name" value="RimP_N_sf"/>
</dbReference>
<reference evidence="5 6" key="1">
    <citation type="journal article" date="2019" name="Int. J. Syst. Evol. Microbiol.">
        <title>The Global Catalogue of Microorganisms (GCM) 10K type strain sequencing project: providing services to taxonomists for standard genome sequencing and annotation.</title>
        <authorList>
            <consortium name="The Broad Institute Genomics Platform"/>
            <consortium name="The Broad Institute Genome Sequencing Center for Infectious Disease"/>
            <person name="Wu L."/>
            <person name="Ma J."/>
        </authorList>
    </citation>
    <scope>NUCLEOTIDE SEQUENCE [LARGE SCALE GENOMIC DNA]</scope>
    <source>
        <strain evidence="5 6">JCM 16009</strain>
    </source>
</reference>
<dbReference type="RefSeq" id="WP_344411849.1">
    <property type="nucleotide sequence ID" value="NZ_BAAAQK010000002.1"/>
</dbReference>
<name>A0ABN2MJU9_9PSEU</name>
<dbReference type="HAMAP" id="MF_01077">
    <property type="entry name" value="RimP"/>
    <property type="match status" value="1"/>
</dbReference>
<dbReference type="InterPro" id="IPR028989">
    <property type="entry name" value="RimP_N"/>
</dbReference>
<keyword evidence="1 3" id="KW-0963">Cytoplasm</keyword>
<dbReference type="PANTHER" id="PTHR33867:SF1">
    <property type="entry name" value="RIBOSOME MATURATION FACTOR RIMP"/>
    <property type="match status" value="1"/>
</dbReference>
<evidence type="ECO:0000313" key="6">
    <source>
        <dbReference type="Proteomes" id="UP001500449"/>
    </source>
</evidence>
<dbReference type="PANTHER" id="PTHR33867">
    <property type="entry name" value="RIBOSOME MATURATION FACTOR RIMP"/>
    <property type="match status" value="1"/>
</dbReference>
<protein>
    <recommendedName>
        <fullName evidence="3">Ribosome maturation factor RimP</fullName>
    </recommendedName>
</protein>
<dbReference type="SUPFAM" id="SSF75420">
    <property type="entry name" value="YhbC-like, N-terminal domain"/>
    <property type="match status" value="1"/>
</dbReference>
<organism evidence="5 6">
    <name type="scientific">Pseudonocardia ailaonensis</name>
    <dbReference type="NCBI Taxonomy" id="367279"/>
    <lineage>
        <taxon>Bacteria</taxon>
        <taxon>Bacillati</taxon>
        <taxon>Actinomycetota</taxon>
        <taxon>Actinomycetes</taxon>
        <taxon>Pseudonocardiales</taxon>
        <taxon>Pseudonocardiaceae</taxon>
        <taxon>Pseudonocardia</taxon>
    </lineage>
</organism>
<evidence type="ECO:0000256" key="3">
    <source>
        <dbReference type="HAMAP-Rule" id="MF_01077"/>
    </source>
</evidence>
<comment type="similarity">
    <text evidence="3">Belongs to the RimP family.</text>
</comment>
<comment type="subcellular location">
    <subcellularLocation>
        <location evidence="3">Cytoplasm</location>
    </subcellularLocation>
</comment>
<evidence type="ECO:0000256" key="2">
    <source>
        <dbReference type="ARBA" id="ARBA00022517"/>
    </source>
</evidence>
<comment type="function">
    <text evidence="3">Required for maturation of 30S ribosomal subunits.</text>
</comment>
<comment type="caution">
    <text evidence="5">The sequence shown here is derived from an EMBL/GenBank/DDBJ whole genome shotgun (WGS) entry which is preliminary data.</text>
</comment>